<dbReference type="Proteomes" id="UP001207654">
    <property type="component" value="Unassembled WGS sequence"/>
</dbReference>
<dbReference type="InterPro" id="IPR011754">
    <property type="entry name" value="Mxa_paralog_2268"/>
</dbReference>
<dbReference type="Pfam" id="PF09544">
    <property type="entry name" value="DUF2381"/>
    <property type="match status" value="1"/>
</dbReference>
<feature type="coiled-coil region" evidence="1">
    <location>
        <begin position="129"/>
        <end position="156"/>
    </location>
</feature>
<dbReference type="EMBL" id="JAPNKA010000002">
    <property type="protein sequence ID" value="MCY1083808.1"/>
    <property type="molecule type" value="Genomic_DNA"/>
</dbReference>
<dbReference type="NCBIfam" id="TIGR02268">
    <property type="entry name" value="Myxococcus xanthus paralogous family TIGR02268"/>
    <property type="match status" value="1"/>
</dbReference>
<name>A0ABT4AQ36_9BACT</name>
<evidence type="ECO:0000256" key="1">
    <source>
        <dbReference type="SAM" id="Coils"/>
    </source>
</evidence>
<evidence type="ECO:0000313" key="3">
    <source>
        <dbReference type="Proteomes" id="UP001207654"/>
    </source>
</evidence>
<sequence length="301" mass="31554">MKPTVSVVLLALAGQARGAELGAGECVGDGGSVEVKVGVEVAPVCVGAGGRTVLEFESAIVFERTVVEGGDVEPFTGVGGTKLLVDVAAGAAVGVARRVTVYFGDGFEPASATFPLVVVADSNKRVAKVERLPRTAASLREEVEDLTRRRAQCESRGATPTADGPAGVLPELLAQERQQVDSLAWSTARDYVVRPGFDGGVHGLLRTLLIARNGGRPEVAVRIQVQNRASEGWEIEEAMLVSSSGEALARVRTLTPVVIAPGDAVPFYVVSEPTARAVPGAYTLKLRGRGRELVLENVTFK</sequence>
<evidence type="ECO:0000313" key="2">
    <source>
        <dbReference type="EMBL" id="MCY1083808.1"/>
    </source>
</evidence>
<comment type="caution">
    <text evidence="2">The sequence shown here is derived from an EMBL/GenBank/DDBJ whole genome shotgun (WGS) entry which is preliminary data.</text>
</comment>
<gene>
    <name evidence="2" type="ORF">OV287_56145</name>
</gene>
<keyword evidence="3" id="KW-1185">Reference proteome</keyword>
<reference evidence="2 3" key="1">
    <citation type="submission" date="2022-11" db="EMBL/GenBank/DDBJ databases">
        <title>Minimal conservation of predation-associated metabolite biosynthetic gene clusters underscores biosynthetic potential of Myxococcota including descriptions for ten novel species: Archangium lansinium sp. nov., Myxococcus landrumus sp. nov., Nannocystis bai.</title>
        <authorList>
            <person name="Ahearne A."/>
            <person name="Stevens C."/>
            <person name="Phillips K."/>
        </authorList>
    </citation>
    <scope>NUCLEOTIDE SEQUENCE [LARGE SCALE GENOMIC DNA]</scope>
    <source>
        <strain evidence="2 3">MIWBW</strain>
    </source>
</reference>
<organism evidence="2 3">
    <name type="scientific">Archangium lansingense</name>
    <dbReference type="NCBI Taxonomy" id="2995310"/>
    <lineage>
        <taxon>Bacteria</taxon>
        <taxon>Pseudomonadati</taxon>
        <taxon>Myxococcota</taxon>
        <taxon>Myxococcia</taxon>
        <taxon>Myxococcales</taxon>
        <taxon>Cystobacterineae</taxon>
        <taxon>Archangiaceae</taxon>
        <taxon>Archangium</taxon>
    </lineage>
</organism>
<keyword evidence="1" id="KW-0175">Coiled coil</keyword>
<dbReference type="RefSeq" id="WP_267542681.1">
    <property type="nucleotide sequence ID" value="NZ_JAPNKA010000002.1"/>
</dbReference>
<accession>A0ABT4AQ36</accession>
<proteinExistence type="predicted"/>
<protein>
    <submittedName>
        <fullName evidence="2">DUF2381 family protein</fullName>
    </submittedName>
</protein>